<accession>A0A9D1VVC3</accession>
<keyword evidence="1" id="KW-0812">Transmembrane</keyword>
<dbReference type="PANTHER" id="PTHR37305:SF1">
    <property type="entry name" value="MEMBRANE PROTEIN"/>
    <property type="match status" value="1"/>
</dbReference>
<organism evidence="2 3">
    <name type="scientific">Candidatus Mediterraneibacter caccavium</name>
    <dbReference type="NCBI Taxonomy" id="2838661"/>
    <lineage>
        <taxon>Bacteria</taxon>
        <taxon>Bacillati</taxon>
        <taxon>Bacillota</taxon>
        <taxon>Clostridia</taxon>
        <taxon>Lachnospirales</taxon>
        <taxon>Lachnospiraceae</taxon>
        <taxon>Mediterraneibacter</taxon>
    </lineage>
</organism>
<dbReference type="EMBL" id="DXFA01000014">
    <property type="protein sequence ID" value="HIX47566.1"/>
    <property type="molecule type" value="Genomic_DNA"/>
</dbReference>
<feature type="transmembrane region" description="Helical" evidence="1">
    <location>
        <begin position="16"/>
        <end position="34"/>
    </location>
</feature>
<dbReference type="GO" id="GO:0005886">
    <property type="term" value="C:plasma membrane"/>
    <property type="evidence" value="ECO:0007669"/>
    <property type="project" value="UniProtKB-SubCell"/>
</dbReference>
<sequence>MSRLLSADFAKLKKSRFFWLCIIGMAVFGLYMKIMEYISTQQYFSRSPALHSMLSIYAMVIGFLTAAFVSLFVGTEYSDGTIRNKLIIGHSRAAIYFSNLITCSAAGLFMCLAYLLPAAAAGIPLCGMETADFQYIVSMFLCSFIMTLAFTSLYTLVGMLCQNKAVTAVVTILSVCLLFVASIYISARLNEPETYQEVTALAGDGSVTSTRDVPNPGYLRGTQRQIYEFLDEFLPTGQSVILTRGDQGSPFLLMSAYSAGITAAATGIGIFLFRKRDIK</sequence>
<evidence type="ECO:0000313" key="3">
    <source>
        <dbReference type="Proteomes" id="UP000824243"/>
    </source>
</evidence>
<dbReference type="GO" id="GO:0140359">
    <property type="term" value="F:ABC-type transporter activity"/>
    <property type="evidence" value="ECO:0007669"/>
    <property type="project" value="InterPro"/>
</dbReference>
<dbReference type="Pfam" id="PF12730">
    <property type="entry name" value="ABC2_membrane_4"/>
    <property type="match status" value="1"/>
</dbReference>
<protein>
    <submittedName>
        <fullName evidence="2">ABC transporter permease</fullName>
    </submittedName>
</protein>
<dbReference type="Proteomes" id="UP000824243">
    <property type="component" value="Unassembled WGS sequence"/>
</dbReference>
<gene>
    <name evidence="2" type="ORF">H9981_00865</name>
</gene>
<comment type="caution">
    <text evidence="2">The sequence shown here is derived from an EMBL/GenBank/DDBJ whole genome shotgun (WGS) entry which is preliminary data.</text>
</comment>
<keyword evidence="1" id="KW-0472">Membrane</keyword>
<name>A0A9D1VVC3_9FIRM</name>
<reference evidence="2" key="2">
    <citation type="submission" date="2021-04" db="EMBL/GenBank/DDBJ databases">
        <authorList>
            <person name="Gilroy R."/>
        </authorList>
    </citation>
    <scope>NUCLEOTIDE SEQUENCE</scope>
    <source>
        <strain evidence="2">ChiSjej5B23-15282</strain>
    </source>
</reference>
<dbReference type="AlphaFoldDB" id="A0A9D1VVC3"/>
<proteinExistence type="predicted"/>
<evidence type="ECO:0000313" key="2">
    <source>
        <dbReference type="EMBL" id="HIX47566.1"/>
    </source>
</evidence>
<keyword evidence="1" id="KW-1133">Transmembrane helix</keyword>
<reference evidence="2" key="1">
    <citation type="journal article" date="2021" name="PeerJ">
        <title>Extensive microbial diversity within the chicken gut microbiome revealed by metagenomics and culture.</title>
        <authorList>
            <person name="Gilroy R."/>
            <person name="Ravi A."/>
            <person name="Getino M."/>
            <person name="Pursley I."/>
            <person name="Horton D.L."/>
            <person name="Alikhan N.F."/>
            <person name="Baker D."/>
            <person name="Gharbi K."/>
            <person name="Hall N."/>
            <person name="Watson M."/>
            <person name="Adriaenssens E.M."/>
            <person name="Foster-Nyarko E."/>
            <person name="Jarju S."/>
            <person name="Secka A."/>
            <person name="Antonio M."/>
            <person name="Oren A."/>
            <person name="Chaudhuri R.R."/>
            <person name="La Ragione R."/>
            <person name="Hildebrand F."/>
            <person name="Pallen M.J."/>
        </authorList>
    </citation>
    <scope>NUCLEOTIDE SEQUENCE</scope>
    <source>
        <strain evidence="2">ChiSjej5B23-15282</strain>
    </source>
</reference>
<feature type="transmembrane region" description="Helical" evidence="1">
    <location>
        <begin position="251"/>
        <end position="273"/>
    </location>
</feature>
<feature type="transmembrane region" description="Helical" evidence="1">
    <location>
        <begin position="135"/>
        <end position="156"/>
    </location>
</feature>
<evidence type="ECO:0000256" key="1">
    <source>
        <dbReference type="SAM" id="Phobius"/>
    </source>
</evidence>
<dbReference type="PANTHER" id="PTHR37305">
    <property type="entry name" value="INTEGRAL MEMBRANE PROTEIN-RELATED"/>
    <property type="match status" value="1"/>
</dbReference>
<feature type="transmembrane region" description="Helical" evidence="1">
    <location>
        <begin position="54"/>
        <end position="73"/>
    </location>
</feature>
<feature type="transmembrane region" description="Helical" evidence="1">
    <location>
        <begin position="94"/>
        <end position="115"/>
    </location>
</feature>
<feature type="transmembrane region" description="Helical" evidence="1">
    <location>
        <begin position="168"/>
        <end position="187"/>
    </location>
</feature>